<sequence length="371" mass="39897">MLTVLGWLTLAVWLGLAFGHGWFWRTDQRLPPSARPAEWPSVAVVVPARDEAAVLPATLPALLAQRYPGEARVILVDDDSTDGTGDLARRLGGVPDALPLTVVTPDPLPAGWTGKLWAVARGVAEAGAVDFVLLTDADIEHGPGSLETLVAACGEHDLVSQMAVLRTETPWERLIGPAFVYFFAMLYPFRRVNNPRSRVAAAAGGCVLVRRRALERAGGVAAVRGAVIDDVALARAVSAAGGRTWLGFATNVHSVRPYPRLTDLWQMIARTAYTQLRHSPFVLAGTVVGLALVFLAPPALTFAGPSWPALAAWVLMAATFVPIARYYRQWPVLGVLLPVTALLYTLMTLDSARRHFAGRGAGWKGRNYSST</sequence>
<feature type="transmembrane region" description="Helical" evidence="1">
    <location>
        <begin position="280"/>
        <end position="300"/>
    </location>
</feature>
<keyword evidence="3" id="KW-0328">Glycosyltransferase</keyword>
<dbReference type="PANTHER" id="PTHR43646:SF3">
    <property type="entry name" value="SLR1566 PROTEIN"/>
    <property type="match status" value="1"/>
</dbReference>
<dbReference type="PANTHER" id="PTHR43646">
    <property type="entry name" value="GLYCOSYLTRANSFERASE"/>
    <property type="match status" value="1"/>
</dbReference>
<feature type="transmembrane region" description="Helical" evidence="1">
    <location>
        <begin position="306"/>
        <end position="323"/>
    </location>
</feature>
<dbReference type="InterPro" id="IPR001173">
    <property type="entry name" value="Glyco_trans_2-like"/>
</dbReference>
<protein>
    <submittedName>
        <fullName evidence="3">Glycosyltransferase</fullName>
        <ecNumber evidence="3">2.4.-.-</ecNumber>
    </submittedName>
</protein>
<dbReference type="GO" id="GO:0016757">
    <property type="term" value="F:glycosyltransferase activity"/>
    <property type="evidence" value="ECO:0007669"/>
    <property type="project" value="UniProtKB-KW"/>
</dbReference>
<dbReference type="EMBL" id="CP127294">
    <property type="protein sequence ID" value="WIX77447.1"/>
    <property type="molecule type" value="Genomic_DNA"/>
</dbReference>
<gene>
    <name evidence="3" type="ORF">QRX50_39565</name>
</gene>
<keyword evidence="1" id="KW-0472">Membrane</keyword>
<dbReference type="SUPFAM" id="SSF53448">
    <property type="entry name" value="Nucleotide-diphospho-sugar transferases"/>
    <property type="match status" value="1"/>
</dbReference>
<feature type="domain" description="Glycosyltransferase 2-like" evidence="2">
    <location>
        <begin position="44"/>
        <end position="216"/>
    </location>
</feature>
<feature type="transmembrane region" description="Helical" evidence="1">
    <location>
        <begin position="330"/>
        <end position="349"/>
    </location>
</feature>
<keyword evidence="3" id="KW-0808">Transferase</keyword>
<proteinExistence type="predicted"/>
<evidence type="ECO:0000313" key="3">
    <source>
        <dbReference type="EMBL" id="WIX77447.1"/>
    </source>
</evidence>
<evidence type="ECO:0000259" key="2">
    <source>
        <dbReference type="Pfam" id="PF00535"/>
    </source>
</evidence>
<dbReference type="InterPro" id="IPR017832">
    <property type="entry name" value="Glyco_trans_2_hopen-assoc_HpnB"/>
</dbReference>
<dbReference type="NCBIfam" id="TIGR03469">
    <property type="entry name" value="HpnB"/>
    <property type="match status" value="1"/>
</dbReference>
<dbReference type="Proteomes" id="UP001236014">
    <property type="component" value="Chromosome"/>
</dbReference>
<dbReference type="AlphaFoldDB" id="A0A9Y2ICY3"/>
<name>A0A9Y2ICY3_9PSEU</name>
<reference evidence="3 4" key="1">
    <citation type="submission" date="2023-06" db="EMBL/GenBank/DDBJ databases">
        <authorList>
            <person name="Oyuntsetseg B."/>
            <person name="Kim S.B."/>
        </authorList>
    </citation>
    <scope>NUCLEOTIDE SEQUENCE [LARGE SCALE GENOMIC DNA]</scope>
    <source>
        <strain evidence="3 4">2-15</strain>
    </source>
</reference>
<dbReference type="Pfam" id="PF00535">
    <property type="entry name" value="Glycos_transf_2"/>
    <property type="match status" value="1"/>
</dbReference>
<keyword evidence="1" id="KW-0812">Transmembrane</keyword>
<accession>A0A9Y2ICY3</accession>
<keyword evidence="1" id="KW-1133">Transmembrane helix</keyword>
<dbReference type="RefSeq" id="WP_285968188.1">
    <property type="nucleotide sequence ID" value="NZ_CP127294.1"/>
</dbReference>
<evidence type="ECO:0000256" key="1">
    <source>
        <dbReference type="SAM" id="Phobius"/>
    </source>
</evidence>
<evidence type="ECO:0000313" key="4">
    <source>
        <dbReference type="Proteomes" id="UP001236014"/>
    </source>
</evidence>
<dbReference type="EC" id="2.4.-.-" evidence="3"/>
<organism evidence="3 4">
    <name type="scientific">Amycolatopsis carbonis</name>
    <dbReference type="NCBI Taxonomy" id="715471"/>
    <lineage>
        <taxon>Bacteria</taxon>
        <taxon>Bacillati</taxon>
        <taxon>Actinomycetota</taxon>
        <taxon>Actinomycetes</taxon>
        <taxon>Pseudonocardiales</taxon>
        <taxon>Pseudonocardiaceae</taxon>
        <taxon>Amycolatopsis</taxon>
    </lineage>
</organism>
<keyword evidence="4" id="KW-1185">Reference proteome</keyword>
<dbReference type="KEGG" id="acab:QRX50_39565"/>
<dbReference type="InterPro" id="IPR029044">
    <property type="entry name" value="Nucleotide-diphossugar_trans"/>
</dbReference>
<dbReference type="Gene3D" id="3.90.550.10">
    <property type="entry name" value="Spore Coat Polysaccharide Biosynthesis Protein SpsA, Chain A"/>
    <property type="match status" value="1"/>
</dbReference>